<evidence type="ECO:0000313" key="2">
    <source>
        <dbReference type="Proteomes" id="UP000234681"/>
    </source>
</evidence>
<proteinExistence type="predicted"/>
<reference evidence="2" key="1">
    <citation type="submission" date="2005-09" db="EMBL/GenBank/DDBJ databases">
        <authorList>
            <person name="Mural R.J."/>
            <person name="Li P.W."/>
            <person name="Adams M.D."/>
            <person name="Amanatides P.G."/>
            <person name="Baden-Tillson H."/>
            <person name="Barnstead M."/>
            <person name="Chin S.H."/>
            <person name="Dew I."/>
            <person name="Evans C.A."/>
            <person name="Ferriera S."/>
            <person name="Flanigan M."/>
            <person name="Fosler C."/>
            <person name="Glodek A."/>
            <person name="Gu Z."/>
            <person name="Holt R.A."/>
            <person name="Jennings D."/>
            <person name="Kraft C.L."/>
            <person name="Lu F."/>
            <person name="Nguyen T."/>
            <person name="Nusskern D.R."/>
            <person name="Pfannkoch C.M."/>
            <person name="Sitter C."/>
            <person name="Sutton G.G."/>
            <person name="Venter J.C."/>
            <person name="Wang Z."/>
            <person name="Woodage T."/>
            <person name="Zheng X.H."/>
            <person name="Zhong F."/>
        </authorList>
    </citation>
    <scope>NUCLEOTIDE SEQUENCE [LARGE SCALE GENOMIC DNA]</scope>
    <source>
        <strain>BN</strain>
        <strain evidence="2">Sprague-Dawley</strain>
    </source>
</reference>
<dbReference type="RGD" id="3109">
    <property type="gene designation" value="Mpz"/>
</dbReference>
<dbReference type="AlphaFoldDB" id="A6JFU5"/>
<evidence type="ECO:0000313" key="3">
    <source>
        <dbReference type="RGD" id="3109"/>
    </source>
</evidence>
<dbReference type="EMBL" id="CH473985">
    <property type="protein sequence ID" value="EDL94601.1"/>
    <property type="molecule type" value="Genomic_DNA"/>
</dbReference>
<dbReference type="Proteomes" id="UP000234681">
    <property type="component" value="Chromosome 13"/>
</dbReference>
<evidence type="ECO:0000313" key="1">
    <source>
        <dbReference type="EMBL" id="EDL94601.1"/>
    </source>
</evidence>
<gene>
    <name evidence="1 3" type="primary">Mpz</name>
    <name evidence="1" type="ORF">rCG_20161</name>
</gene>
<organism evidence="1 2">
    <name type="scientific">Rattus norvegicus</name>
    <name type="common">Rat</name>
    <dbReference type="NCBI Taxonomy" id="10116"/>
    <lineage>
        <taxon>Eukaryota</taxon>
        <taxon>Metazoa</taxon>
        <taxon>Chordata</taxon>
        <taxon>Craniata</taxon>
        <taxon>Vertebrata</taxon>
        <taxon>Euteleostomi</taxon>
        <taxon>Mammalia</taxon>
        <taxon>Eutheria</taxon>
        <taxon>Euarchontoglires</taxon>
        <taxon>Glires</taxon>
        <taxon>Rodentia</taxon>
        <taxon>Myomorpha</taxon>
        <taxon>Muroidea</taxon>
        <taxon>Muridae</taxon>
        <taxon>Murinae</taxon>
        <taxon>Rattus</taxon>
    </lineage>
</organism>
<accession>A6JFU5</accession>
<protein>
    <submittedName>
        <fullName evidence="1">Myelin protein zero, isoform CRA_c</fullName>
    </submittedName>
</protein>
<sequence>MSVLGSSEPNPAATSLPAVPWRRGNFTSLLRTPRSAGGRRQCCMPCWTTAEAPKLPVRRNLKGWGSLARIRNSG</sequence>
<name>A6JFU5_RAT</name>